<keyword evidence="8" id="KW-1185">Reference proteome</keyword>
<keyword evidence="2" id="KW-1003">Cell membrane</keyword>
<dbReference type="InterPro" id="IPR022791">
    <property type="entry name" value="L-PG_synthase/AglD"/>
</dbReference>
<feature type="transmembrane region" description="Helical" evidence="6">
    <location>
        <begin position="248"/>
        <end position="269"/>
    </location>
</feature>
<sequence length="331" mass="35467">MFNTPFLSGKAGRALAWSIALGALGYLALALSSGYREVLAAIQRAGWGVLLGMLGLSLVNYGLRAWRWHWYLRLLRQPDQPVVPWRVNTRIYLAGFALTTTPGKAGELARSVWLAPWGVPKTQSVAAFFAERLLDLLAILLLCGLGLRLYPAGQWLIGSCFVVALGVVLFCAQASLLARLHARCLARPGAGFAFLAKGLGMLQALHYCLRPVPFLSGLLLGVIAWGAEAWAFAWLLHALAVPLPDTRAAFVYAFAMLAGSVSFLPGGLGGNEATMIFLLQSFKEVTVPLATAVSATLLIRLGTLWFAVLLGVLALLWPLPTPPVPAAAPSR</sequence>
<evidence type="ECO:0000313" key="8">
    <source>
        <dbReference type="Proteomes" id="UP000252357"/>
    </source>
</evidence>
<protein>
    <submittedName>
        <fullName evidence="7">UPF0104 family protein</fullName>
    </submittedName>
</protein>
<keyword evidence="3 6" id="KW-0812">Transmembrane</keyword>
<keyword evidence="4 6" id="KW-1133">Transmembrane helix</keyword>
<evidence type="ECO:0000256" key="4">
    <source>
        <dbReference type="ARBA" id="ARBA00022989"/>
    </source>
</evidence>
<dbReference type="RefSeq" id="WP_114403649.1">
    <property type="nucleotide sequence ID" value="NZ_QPGB01000006.1"/>
</dbReference>
<dbReference type="Proteomes" id="UP000252357">
    <property type="component" value="Unassembled WGS sequence"/>
</dbReference>
<evidence type="ECO:0000256" key="3">
    <source>
        <dbReference type="ARBA" id="ARBA00022692"/>
    </source>
</evidence>
<dbReference type="Pfam" id="PF03706">
    <property type="entry name" value="LPG_synthase_TM"/>
    <property type="match status" value="1"/>
</dbReference>
<gene>
    <name evidence="7" type="ORF">DU000_12020</name>
</gene>
<accession>A0A368KZ87</accession>
<evidence type="ECO:0000256" key="2">
    <source>
        <dbReference type="ARBA" id="ARBA00022475"/>
    </source>
</evidence>
<feature type="transmembrane region" description="Helical" evidence="6">
    <location>
        <begin position="215"/>
        <end position="236"/>
    </location>
</feature>
<feature type="transmembrane region" description="Helical" evidence="6">
    <location>
        <begin position="46"/>
        <end position="63"/>
    </location>
</feature>
<feature type="transmembrane region" description="Helical" evidence="6">
    <location>
        <begin position="289"/>
        <end position="317"/>
    </location>
</feature>
<proteinExistence type="predicted"/>
<evidence type="ECO:0000256" key="5">
    <source>
        <dbReference type="ARBA" id="ARBA00023136"/>
    </source>
</evidence>
<comment type="caution">
    <text evidence="7">The sequence shown here is derived from an EMBL/GenBank/DDBJ whole genome shotgun (WGS) entry which is preliminary data.</text>
</comment>
<evidence type="ECO:0000313" key="7">
    <source>
        <dbReference type="EMBL" id="RCS56677.1"/>
    </source>
</evidence>
<reference evidence="7 8" key="1">
    <citation type="journal article" date="2018" name="Int. J. Syst. Evol. Microbiol.">
        <title>Parvibium lacunae gen. nov., sp. nov., a new member of the family Alcaligenaceae isolated from a freshwater pond.</title>
        <authorList>
            <person name="Chen W.M."/>
            <person name="Xie P.B."/>
            <person name="Hsu M.Y."/>
            <person name="Sheu S.Y."/>
        </authorList>
    </citation>
    <scope>NUCLEOTIDE SEQUENCE [LARGE SCALE GENOMIC DNA]</scope>
    <source>
        <strain evidence="7 8">KMB9</strain>
    </source>
</reference>
<dbReference type="OrthoDB" id="9799911at2"/>
<feature type="transmembrane region" description="Helical" evidence="6">
    <location>
        <begin position="156"/>
        <end position="178"/>
    </location>
</feature>
<comment type="subcellular location">
    <subcellularLocation>
        <location evidence="1">Cell membrane</location>
        <topology evidence="1">Multi-pass membrane protein</topology>
    </subcellularLocation>
</comment>
<keyword evidence="5 6" id="KW-0472">Membrane</keyword>
<dbReference type="AlphaFoldDB" id="A0A368KZ87"/>
<name>A0A368KZ87_9BURK</name>
<dbReference type="PANTHER" id="PTHR39087:SF2">
    <property type="entry name" value="UPF0104 MEMBRANE PROTEIN MJ1595"/>
    <property type="match status" value="1"/>
</dbReference>
<dbReference type="PANTHER" id="PTHR39087">
    <property type="entry name" value="UPF0104 MEMBRANE PROTEIN MJ1595"/>
    <property type="match status" value="1"/>
</dbReference>
<feature type="transmembrane region" description="Helical" evidence="6">
    <location>
        <begin position="133"/>
        <end position="150"/>
    </location>
</feature>
<evidence type="ECO:0000256" key="1">
    <source>
        <dbReference type="ARBA" id="ARBA00004651"/>
    </source>
</evidence>
<evidence type="ECO:0000256" key="6">
    <source>
        <dbReference type="SAM" id="Phobius"/>
    </source>
</evidence>
<dbReference type="EMBL" id="QPGB01000006">
    <property type="protein sequence ID" value="RCS56677.1"/>
    <property type="molecule type" value="Genomic_DNA"/>
</dbReference>
<organism evidence="7 8">
    <name type="scientific">Parvibium lacunae</name>
    <dbReference type="NCBI Taxonomy" id="1888893"/>
    <lineage>
        <taxon>Bacteria</taxon>
        <taxon>Pseudomonadati</taxon>
        <taxon>Pseudomonadota</taxon>
        <taxon>Betaproteobacteria</taxon>
        <taxon>Burkholderiales</taxon>
        <taxon>Alcaligenaceae</taxon>
        <taxon>Parvibium</taxon>
    </lineage>
</organism>
<dbReference type="GO" id="GO:0005886">
    <property type="term" value="C:plasma membrane"/>
    <property type="evidence" value="ECO:0007669"/>
    <property type="project" value="UniProtKB-SubCell"/>
</dbReference>